<dbReference type="NCBIfam" id="TIGR00651">
    <property type="entry name" value="pta"/>
    <property type="match status" value="1"/>
</dbReference>
<dbReference type="GO" id="GO:0006085">
    <property type="term" value="P:acetyl-CoA biosynthetic process"/>
    <property type="evidence" value="ECO:0007669"/>
    <property type="project" value="UniProtKB-UniPathway"/>
</dbReference>
<evidence type="ECO:0000256" key="5">
    <source>
        <dbReference type="ARBA" id="ARBA00011643"/>
    </source>
</evidence>
<comment type="pathway">
    <text evidence="2 12">Metabolic intermediate biosynthesis; acetyl-CoA biosynthesis; acetyl-CoA from acetate: step 2/2.</text>
</comment>
<dbReference type="CDD" id="cd03109">
    <property type="entry name" value="DTBS"/>
    <property type="match status" value="1"/>
</dbReference>
<dbReference type="GO" id="GO:0005737">
    <property type="term" value="C:cytoplasm"/>
    <property type="evidence" value="ECO:0007669"/>
    <property type="project" value="UniProtKB-SubCell"/>
</dbReference>
<dbReference type="InterPro" id="IPR016475">
    <property type="entry name" value="P-Actrans_bac"/>
</dbReference>
<accession>A0A7W9Y5E0</accession>
<dbReference type="UniPathway" id="UPA00340">
    <property type="reaction ID" value="UER00459"/>
</dbReference>
<feature type="domain" description="Phosphate acetyl/butaryl transferase" evidence="13">
    <location>
        <begin position="376"/>
        <end position="691"/>
    </location>
</feature>
<name>A0A7W9Y5E0_9HYPH</name>
<dbReference type="Gene3D" id="3.40.50.10950">
    <property type="match status" value="1"/>
</dbReference>
<dbReference type="FunFam" id="3.40.50.10750:FF:000001">
    <property type="entry name" value="Phosphate acetyltransferase"/>
    <property type="match status" value="1"/>
</dbReference>
<comment type="function">
    <text evidence="12">Involved in acetate metabolism.</text>
</comment>
<comment type="caution">
    <text evidence="15">The sequence shown here is derived from an EMBL/GenBank/DDBJ whole genome shotgun (WGS) entry which is preliminary data.</text>
</comment>
<dbReference type="SUPFAM" id="SSF52540">
    <property type="entry name" value="P-loop containing nucleoside triphosphate hydrolases"/>
    <property type="match status" value="1"/>
</dbReference>
<comment type="similarity">
    <text evidence="4 12">In the N-terminal section; belongs to the CobB/CobQ family.</text>
</comment>
<evidence type="ECO:0000259" key="13">
    <source>
        <dbReference type="Pfam" id="PF01515"/>
    </source>
</evidence>
<keyword evidence="8 12" id="KW-0963">Cytoplasm</keyword>
<organism evidence="15 16">
    <name type="scientific">Rhizobium wenxiniae</name>
    <dbReference type="NCBI Taxonomy" id="1737357"/>
    <lineage>
        <taxon>Bacteria</taxon>
        <taxon>Pseudomonadati</taxon>
        <taxon>Pseudomonadota</taxon>
        <taxon>Alphaproteobacteria</taxon>
        <taxon>Hyphomicrobiales</taxon>
        <taxon>Rhizobiaceae</taxon>
        <taxon>Rhizobium/Agrobacterium group</taxon>
        <taxon>Rhizobium</taxon>
    </lineage>
</organism>
<comment type="domain">
    <text evidence="12">The N-terminal region seems to be important for proper quaternary structure. The C-terminal region contains the substrate-binding site.</text>
</comment>
<comment type="subunit">
    <text evidence="5">Homohexamer.</text>
</comment>
<dbReference type="NCBIfam" id="NF007233">
    <property type="entry name" value="PRK09653.1"/>
    <property type="match status" value="1"/>
</dbReference>
<protein>
    <recommendedName>
        <fullName evidence="7 12">Phosphate acetyltransferase</fullName>
        <ecNumber evidence="6 12">2.3.1.8</ecNumber>
    </recommendedName>
    <alternativeName>
        <fullName evidence="11 12">Phosphotransacetylase</fullName>
    </alternativeName>
</protein>
<dbReference type="Pfam" id="PF13500">
    <property type="entry name" value="AAA_26"/>
    <property type="match status" value="1"/>
</dbReference>
<evidence type="ECO:0000256" key="8">
    <source>
        <dbReference type="ARBA" id="ARBA00022490"/>
    </source>
</evidence>
<feature type="domain" description="DRTGG" evidence="14">
    <location>
        <begin position="219"/>
        <end position="330"/>
    </location>
</feature>
<dbReference type="Proteomes" id="UP000547879">
    <property type="component" value="Unassembled WGS sequence"/>
</dbReference>
<sequence>MCARIIFLAAAAQDVGLTSLSLGLVRALQRDGMKVAFVKPIAQPRSESRVQKKGIDTSSHFARTLCMTNSPDPIPFERAEEQIRKGDLAALLEDVATMTEALRADHDVVVVEGLIPLASAQIALRLNVEIVRSLGADVIPVLSGVDYEPKFIAETVALIHRQYAREGNSPLLGLMINKMKVAADREKLKEALAPFGLASSTILGAIPYEPNLNTPRLSDLVSSLDLSVVQGSKLDAVRVREIVVGARSVEKMIDRLRPETLVVMPGDRSDIALASALAHSRGVPLAGLLLTCGAPLATPVADLMASVGSNILPILSTPDDTYATASRLAHLSYHVSQDDSQHMEKVIDFVAEHIDTTSLRDRIGTSTEARLSPPRFRNHLIEGARRANKRIVLPEGEEPRTLQAAVICHQKGIARCVLLGRPDAIQMIAKAKDIELPADLEILDPQAVRANYVDAMVELRKSKGMTPPQAMAQLEDTVVLGTMMLAVGEVDGLVSGAVHTTASTVRPALQLIKTEPGQSIVSSVFFMLMPDQVLVYGDCAINPNPTADQLAEIAVQSSDTAKAFGIDPRVAMISYSTGTSGTGGDVDKVREATELARQRKPDLLIDGPIQYDAASVESVGRSKAPDSPVAGRANVFVFPDLNTGNTTYKAVQRSADVVSVGPMLQGLRKPVNDLSRGALVDDIVFTIALTAIQADQQTAGEAGSEPARKDAVSA</sequence>
<dbReference type="PANTHER" id="PTHR43356:SF3">
    <property type="entry name" value="PHOSPHATE ACETYLTRANSFERASE"/>
    <property type="match status" value="1"/>
</dbReference>
<dbReference type="SUPFAM" id="SSF75138">
    <property type="entry name" value="HprK N-terminal domain-like"/>
    <property type="match status" value="1"/>
</dbReference>
<dbReference type="NCBIfam" id="NF004167">
    <property type="entry name" value="PRK05632.1"/>
    <property type="match status" value="1"/>
</dbReference>
<evidence type="ECO:0000256" key="2">
    <source>
        <dbReference type="ARBA" id="ARBA00004989"/>
    </source>
</evidence>
<evidence type="ECO:0000256" key="3">
    <source>
        <dbReference type="ARBA" id="ARBA00008756"/>
    </source>
</evidence>
<keyword evidence="10 12" id="KW-0012">Acyltransferase</keyword>
<dbReference type="Pfam" id="PF07085">
    <property type="entry name" value="DRTGG"/>
    <property type="match status" value="1"/>
</dbReference>
<dbReference type="RefSeq" id="WP_183991111.1">
    <property type="nucleotide sequence ID" value="NZ_JACHEG010000001.1"/>
</dbReference>
<dbReference type="Pfam" id="PF01515">
    <property type="entry name" value="PTA_PTB"/>
    <property type="match status" value="1"/>
</dbReference>
<dbReference type="InterPro" id="IPR027417">
    <property type="entry name" value="P-loop_NTPase"/>
</dbReference>
<dbReference type="InterPro" id="IPR042113">
    <property type="entry name" value="P_AcTrfase_dom1"/>
</dbReference>
<evidence type="ECO:0000313" key="15">
    <source>
        <dbReference type="EMBL" id="MBB6161783.1"/>
    </source>
</evidence>
<gene>
    <name evidence="15" type="ORF">HNQ72_001580</name>
</gene>
<evidence type="ECO:0000256" key="4">
    <source>
        <dbReference type="ARBA" id="ARBA00009786"/>
    </source>
</evidence>
<evidence type="ECO:0000256" key="9">
    <source>
        <dbReference type="ARBA" id="ARBA00022679"/>
    </source>
</evidence>
<dbReference type="Gene3D" id="3.40.1390.20">
    <property type="entry name" value="HprK N-terminal domain-like"/>
    <property type="match status" value="1"/>
</dbReference>
<proteinExistence type="inferred from homology"/>
<dbReference type="SUPFAM" id="SSF53659">
    <property type="entry name" value="Isocitrate/Isopropylmalate dehydrogenase-like"/>
    <property type="match status" value="1"/>
</dbReference>
<dbReference type="InterPro" id="IPR002505">
    <property type="entry name" value="PTA_PTB"/>
</dbReference>
<dbReference type="GO" id="GO:0008959">
    <property type="term" value="F:phosphate acetyltransferase activity"/>
    <property type="evidence" value="ECO:0007669"/>
    <property type="project" value="UniProtKB-EC"/>
</dbReference>
<comment type="catalytic activity">
    <reaction evidence="12">
        <text>acetyl-CoA + phosphate = acetyl phosphate + CoA</text>
        <dbReference type="Rhea" id="RHEA:19521"/>
        <dbReference type="ChEBI" id="CHEBI:22191"/>
        <dbReference type="ChEBI" id="CHEBI:43474"/>
        <dbReference type="ChEBI" id="CHEBI:57287"/>
        <dbReference type="ChEBI" id="CHEBI:57288"/>
        <dbReference type="EC" id="2.3.1.8"/>
    </reaction>
</comment>
<dbReference type="Gene3D" id="3.40.50.300">
    <property type="entry name" value="P-loop containing nucleotide triphosphate hydrolases"/>
    <property type="match status" value="1"/>
</dbReference>
<evidence type="ECO:0000256" key="7">
    <source>
        <dbReference type="ARBA" id="ARBA00021528"/>
    </source>
</evidence>
<dbReference type="InterPro" id="IPR050500">
    <property type="entry name" value="Phos_Acetyltrans/Butyryltrans"/>
</dbReference>
<comment type="similarity">
    <text evidence="3 12">In the C-terminal section; belongs to the phosphate acetyltransferase and butyryltransferase family.</text>
</comment>
<evidence type="ECO:0000259" key="14">
    <source>
        <dbReference type="Pfam" id="PF07085"/>
    </source>
</evidence>
<dbReference type="Gene3D" id="3.40.50.10750">
    <property type="entry name" value="Isocitrate/Isopropylmalate dehydrogenase-like"/>
    <property type="match status" value="1"/>
</dbReference>
<evidence type="ECO:0000256" key="11">
    <source>
        <dbReference type="ARBA" id="ARBA00031108"/>
    </source>
</evidence>
<dbReference type="PANTHER" id="PTHR43356">
    <property type="entry name" value="PHOSPHATE ACETYLTRANSFERASE"/>
    <property type="match status" value="1"/>
</dbReference>
<dbReference type="AlphaFoldDB" id="A0A7W9Y5E0"/>
<dbReference type="InterPro" id="IPR028979">
    <property type="entry name" value="Ser_kin/Pase_Hpr-like_N_sf"/>
</dbReference>
<keyword evidence="16" id="KW-1185">Reference proteome</keyword>
<dbReference type="PIRSF" id="PIRSF006107">
    <property type="entry name" value="PhpActrans_proteobac"/>
    <property type="match status" value="1"/>
</dbReference>
<dbReference type="InterPro" id="IPR042112">
    <property type="entry name" value="P_AcTrfase_dom2"/>
</dbReference>
<evidence type="ECO:0000256" key="1">
    <source>
        <dbReference type="ARBA" id="ARBA00004496"/>
    </source>
</evidence>
<dbReference type="InterPro" id="IPR004614">
    <property type="entry name" value="P_AcTrfase"/>
</dbReference>
<reference evidence="15 16" key="1">
    <citation type="submission" date="2020-08" db="EMBL/GenBank/DDBJ databases">
        <title>Genomic Encyclopedia of Type Strains, Phase IV (KMG-IV): sequencing the most valuable type-strain genomes for metagenomic binning, comparative biology and taxonomic classification.</title>
        <authorList>
            <person name="Goeker M."/>
        </authorList>
    </citation>
    <scope>NUCLEOTIDE SEQUENCE [LARGE SCALE GENOMIC DNA]</scope>
    <source>
        <strain evidence="15 16">DSM 100734</strain>
    </source>
</reference>
<comment type="subcellular location">
    <subcellularLocation>
        <location evidence="1 12">Cytoplasm</location>
    </subcellularLocation>
</comment>
<dbReference type="EMBL" id="JACHEG010000001">
    <property type="protein sequence ID" value="MBB6161783.1"/>
    <property type="molecule type" value="Genomic_DNA"/>
</dbReference>
<dbReference type="EC" id="2.3.1.8" evidence="6 12"/>
<evidence type="ECO:0000256" key="6">
    <source>
        <dbReference type="ARBA" id="ARBA00012707"/>
    </source>
</evidence>
<evidence type="ECO:0000256" key="12">
    <source>
        <dbReference type="PIRNR" id="PIRNR006107"/>
    </source>
</evidence>
<evidence type="ECO:0000256" key="10">
    <source>
        <dbReference type="ARBA" id="ARBA00023315"/>
    </source>
</evidence>
<keyword evidence="9 12" id="KW-0808">Transferase</keyword>
<evidence type="ECO:0000313" key="16">
    <source>
        <dbReference type="Proteomes" id="UP000547879"/>
    </source>
</evidence>
<dbReference type="InterPro" id="IPR010766">
    <property type="entry name" value="DRTGG"/>
</dbReference>